<accession>X0THI4</accession>
<comment type="caution">
    <text evidence="1">The sequence shown here is derived from an EMBL/GenBank/DDBJ whole genome shotgun (WGS) entry which is preliminary data.</text>
</comment>
<protein>
    <recommendedName>
        <fullName evidence="2">HNH endonuclease</fullName>
    </recommendedName>
</protein>
<evidence type="ECO:0008006" key="2">
    <source>
        <dbReference type="Google" id="ProtNLM"/>
    </source>
</evidence>
<name>X0THI4_9ZZZZ</name>
<dbReference type="PANTHER" id="PTHR33877">
    <property type="entry name" value="SLL1193 PROTEIN"/>
    <property type="match status" value="1"/>
</dbReference>
<gene>
    <name evidence="1" type="ORF">S01H1_27812</name>
</gene>
<sequence>MGSVLLLNATYEPLNVVSVRRAIILLLKEKAEVLEATDQRIRSERLSLRTPLVIRLVYYVRVPRRLNIPVTRRT</sequence>
<reference evidence="1" key="1">
    <citation type="journal article" date="2014" name="Front. Microbiol.">
        <title>High frequency of phylogenetically diverse reductive dehalogenase-homologous genes in deep subseafloor sedimentary metagenomes.</title>
        <authorList>
            <person name="Kawai M."/>
            <person name="Futagami T."/>
            <person name="Toyoda A."/>
            <person name="Takaki Y."/>
            <person name="Nishi S."/>
            <person name="Hori S."/>
            <person name="Arai W."/>
            <person name="Tsubouchi T."/>
            <person name="Morono Y."/>
            <person name="Uchiyama I."/>
            <person name="Ito T."/>
            <person name="Fujiyama A."/>
            <person name="Inagaki F."/>
            <person name="Takami H."/>
        </authorList>
    </citation>
    <scope>NUCLEOTIDE SEQUENCE</scope>
    <source>
        <strain evidence="1">Expedition CK06-06</strain>
    </source>
</reference>
<proteinExistence type="predicted"/>
<dbReference type="InterPro" id="IPR052892">
    <property type="entry name" value="NA-targeting_endonuclease"/>
</dbReference>
<feature type="non-terminal residue" evidence="1">
    <location>
        <position position="74"/>
    </location>
</feature>
<dbReference type="PANTHER" id="PTHR33877:SF2">
    <property type="entry name" value="OS07G0170200 PROTEIN"/>
    <property type="match status" value="1"/>
</dbReference>
<evidence type="ECO:0000313" key="1">
    <source>
        <dbReference type="EMBL" id="GAF92709.1"/>
    </source>
</evidence>
<organism evidence="1">
    <name type="scientific">marine sediment metagenome</name>
    <dbReference type="NCBI Taxonomy" id="412755"/>
    <lineage>
        <taxon>unclassified sequences</taxon>
        <taxon>metagenomes</taxon>
        <taxon>ecological metagenomes</taxon>
    </lineage>
</organism>
<dbReference type="AlphaFoldDB" id="X0THI4"/>
<dbReference type="EMBL" id="BARS01016965">
    <property type="protein sequence ID" value="GAF92709.1"/>
    <property type="molecule type" value="Genomic_DNA"/>
</dbReference>